<dbReference type="Proteomes" id="UP000284605">
    <property type="component" value="Unassembled WGS sequence"/>
</dbReference>
<keyword evidence="3" id="KW-1185">Reference proteome</keyword>
<dbReference type="RefSeq" id="WP_119779830.1">
    <property type="nucleotide sequence ID" value="NZ_QYUK01000011.1"/>
</dbReference>
<reference evidence="2 3" key="1">
    <citation type="submission" date="2018-09" db="EMBL/GenBank/DDBJ databases">
        <authorList>
            <person name="Zhu H."/>
        </authorList>
    </citation>
    <scope>NUCLEOTIDE SEQUENCE [LARGE SCALE GENOMIC DNA]</scope>
    <source>
        <strain evidence="2 3">K1W22B-8</strain>
    </source>
</reference>
<dbReference type="Pfam" id="PF11994">
    <property type="entry name" value="DUF3489"/>
    <property type="match status" value="1"/>
</dbReference>
<proteinExistence type="predicted"/>
<dbReference type="AlphaFoldDB" id="A0A418WFS7"/>
<dbReference type="InterPro" id="IPR021880">
    <property type="entry name" value="DUF3489"/>
</dbReference>
<feature type="region of interest" description="Disordered" evidence="1">
    <location>
        <begin position="87"/>
        <end position="106"/>
    </location>
</feature>
<evidence type="ECO:0000256" key="1">
    <source>
        <dbReference type="SAM" id="MobiDB-lite"/>
    </source>
</evidence>
<dbReference type="EMBL" id="QYUK01000011">
    <property type="protein sequence ID" value="RJF88874.1"/>
    <property type="molecule type" value="Genomic_DNA"/>
</dbReference>
<comment type="caution">
    <text evidence="2">The sequence shown here is derived from an EMBL/GenBank/DDBJ whole genome shotgun (WGS) entry which is preliminary data.</text>
</comment>
<name>A0A418WFS7_9PROT</name>
<evidence type="ECO:0000313" key="3">
    <source>
        <dbReference type="Proteomes" id="UP000284605"/>
    </source>
</evidence>
<sequence length="180" mass="19115">MTTNLTDRQLIILGAAAARSDLAALPLPDSLKLNAGAATLVLKSLIARKLIEECPAERGQKTWQERDGQRFALKITEAGLLAIGIDPPQTAESTEPPAPSKPDPAAIRQGTKLAQVLDLLRRPEGATIGEISATTDWQAHSVRGFISGTLKKKLGLTITSETEGDRGRVYRVAPDTGDAA</sequence>
<evidence type="ECO:0000313" key="2">
    <source>
        <dbReference type="EMBL" id="RJF88874.1"/>
    </source>
</evidence>
<organism evidence="2 3">
    <name type="scientific">Oleomonas cavernae</name>
    <dbReference type="NCBI Taxonomy" id="2320859"/>
    <lineage>
        <taxon>Bacteria</taxon>
        <taxon>Pseudomonadati</taxon>
        <taxon>Pseudomonadota</taxon>
        <taxon>Alphaproteobacteria</taxon>
        <taxon>Acetobacterales</taxon>
        <taxon>Acetobacteraceae</taxon>
        <taxon>Oleomonas</taxon>
    </lineage>
</organism>
<accession>A0A418WFS7</accession>
<protein>
    <submittedName>
        <fullName evidence="2">DUF3489 domain-containing protein</fullName>
    </submittedName>
</protein>
<gene>
    <name evidence="2" type="ORF">D3874_19395</name>
</gene>
<dbReference type="OrthoDB" id="7206991at2"/>